<dbReference type="VEuPathDB" id="GiardiaDB:QR46_2553"/>
<reference evidence="2 3" key="2">
    <citation type="journal article" date="2013" name="Genome Biol. Evol.">
        <title>Genome sequencing of Giardia lamblia genotypes A2 and B isolates (DH and GS) and comparative analysis with the genomes of genotypes A1 and E (WB and Pig).</title>
        <authorList>
            <person name="Adam R.D."/>
            <person name="Dahlstrom E.W."/>
            <person name="Martens C.A."/>
            <person name="Bruno D.P."/>
            <person name="Barbian K.D."/>
            <person name="Ricklefs S.M."/>
            <person name="Hernandez M.M."/>
            <person name="Narla N.P."/>
            <person name="Patel R.B."/>
            <person name="Porcella S.F."/>
            <person name="Nash T.E."/>
        </authorList>
    </citation>
    <scope>NUCLEOTIDE SEQUENCE [LARGE SCALE GENOMIC DNA]</scope>
    <source>
        <strain evidence="2 3">DH</strain>
    </source>
</reference>
<evidence type="ECO:0000256" key="1">
    <source>
        <dbReference type="SAM" id="MobiDB-lite"/>
    </source>
</evidence>
<dbReference type="VEuPathDB" id="GiardiaDB:GL50581_643"/>
<dbReference type="VEuPathDB" id="GiardiaDB:GL50803_0039210"/>
<name>V6T9W6_GIAIN</name>
<proteinExistence type="predicted"/>
<gene>
    <name evidence="2" type="ORF">DHA2_150523</name>
</gene>
<sequence>VARNCCVIVECRPKGRGFLKEILTSLYTMPLTPMKLIRDVDTPLGAQRIYWSVLSTNMFVDQSHEHETRGAILSLILRDSFILELANPTSHLVSTLIRPDVITNLSLAAFSGQYNEEGIVFTTSQEKQITDKLPAIFSAMLRSKPIRDAYLSSAEFQRYFANGVEKATKSLMLGYQTYEDLHSQFEIIKSILTTLAEVSPKDGLSIVSHDQYSPLLNLLSSDKFCAVVPLLQEDASVPLTFMYSLFRYLSKLLQMPIPHSDHMTNICTSLTLLFSKYPEDLNCFYDQVFDIATHMARHIAQYSQYDTFVMDIINLIATYFSLSLSAETLRYNEEDLRKTATVYETSISIVDLIPLAIPGMSDVIKLVIAELHSTYQCCSGTIVQQLSFRQVYYILVLVARFFCCFGELKEAILLGDLVHSYVPEYDSIHVKAMEMYIASESSRAEMNSTAYLGCGGTSEWLLPENAAKVLRYSPIMGAAASLCCKELLEFMSDVSSSARFINCNMILCPLTRIRNSMLELGAYDNSLYYMCFYETGLIDRMQYYLATSKPKTVGQRPAEIAYLTCTVHKAMDYSIGTTDRAVFKSRREGFNLMETFSSSDPIPCESIWELINDKPITPTQLYSILTRGELSALISSYLEMYDAYSIFSRRFPDNSMMFELSLSSTIEASDLYTASSILAPSINITPYEKTGTPISKSAKKLRSGSNQSATQSYRNELPDPSEEFLQCARRSQTSVADNLRRSKAPQRRVTPPGTTASRSPDGSIYSQLEPGTVLDPPRVPLTMANRVSRASVSRASSSYQRASVVSTYSQLSIGISATFPVHTDSERGVSRSSSRAVWVATSWNESSNMLPMEAGTEIGRRASNIIRGC</sequence>
<comment type="caution">
    <text evidence="2">The sequence shown here is derived from an EMBL/GenBank/DDBJ whole genome shotgun (WGS) entry which is preliminary data.</text>
</comment>
<evidence type="ECO:0000313" key="3">
    <source>
        <dbReference type="Proteomes" id="UP000018320"/>
    </source>
</evidence>
<dbReference type="Proteomes" id="UP000018320">
    <property type="component" value="Unassembled WGS sequence"/>
</dbReference>
<organism evidence="2 3">
    <name type="scientific">Giardia intestinalis</name>
    <name type="common">Giardia lamblia</name>
    <dbReference type="NCBI Taxonomy" id="5741"/>
    <lineage>
        <taxon>Eukaryota</taxon>
        <taxon>Metamonada</taxon>
        <taxon>Diplomonadida</taxon>
        <taxon>Hexamitidae</taxon>
        <taxon>Giardiinae</taxon>
        <taxon>Giardia</taxon>
    </lineage>
</organism>
<dbReference type="AlphaFoldDB" id="V6T9W6"/>
<feature type="compositionally biased region" description="Polar residues" evidence="1">
    <location>
        <begin position="703"/>
        <end position="714"/>
    </location>
</feature>
<protein>
    <submittedName>
        <fullName evidence="2">Uncharacterized protein</fullName>
    </submittedName>
</protein>
<accession>V6T9W6</accession>
<dbReference type="VEuPathDB" id="GiardiaDB:DHA2_150523"/>
<feature type="compositionally biased region" description="Polar residues" evidence="1">
    <location>
        <begin position="752"/>
        <end position="766"/>
    </location>
</feature>
<evidence type="ECO:0000313" key="2">
    <source>
        <dbReference type="EMBL" id="ESU35217.1"/>
    </source>
</evidence>
<feature type="region of interest" description="Disordered" evidence="1">
    <location>
        <begin position="693"/>
        <end position="778"/>
    </location>
</feature>
<reference evidence="3" key="1">
    <citation type="submission" date="2012-02" db="EMBL/GenBank/DDBJ databases">
        <title>Genome sequencing of Giardia lamblia Genotypes A2 and B isolates (DH and GS) and comparative analysis with the genomes of Genotypes A1 and E (WB and Pig).</title>
        <authorList>
            <person name="Adam R."/>
            <person name="Dahlstrom E."/>
            <person name="Martens C."/>
            <person name="Bruno D."/>
            <person name="Barbian K."/>
            <person name="Porcella S.F."/>
            <person name="Nash T."/>
        </authorList>
    </citation>
    <scope>NUCLEOTIDE SEQUENCE</scope>
    <source>
        <strain evidence="3">DH</strain>
    </source>
</reference>
<feature type="non-terminal residue" evidence="2">
    <location>
        <position position="1"/>
    </location>
</feature>
<dbReference type="EMBL" id="AHGT01000093">
    <property type="protein sequence ID" value="ESU35217.1"/>
    <property type="molecule type" value="Genomic_DNA"/>
</dbReference>